<dbReference type="Proteomes" id="UP000077667">
    <property type="component" value="Chromosome"/>
</dbReference>
<sequence>MKYTAYTLLLLTSLWACKKETVPGNPSPEDTTQLKNYNKNLTIVNWNMEWFGDASAFKGDLNEQAANAGLILNYLKADLYGLCEVVDTARFGNMIRQYLGNEFRYLISPYPKIDQKLAIVYNRNIFRNVSARPFMAVSATAAVSFANGRFPFLFMADAVVNGTRKRVYLILLHAKSGTTVEAYTHRLDGSAELKDSLDHYWSDQDGMILGDYNDHFNNSILEGRISPYKNFTDDTLSYLPVTLPLNSPGHQSTIGYPNSVIDQQIVTGNMKQWYMSNSVQIRTDVQLIVPRYTTNNTSDHYPVSSVFRVTD</sequence>
<evidence type="ECO:0000313" key="1">
    <source>
        <dbReference type="EMBL" id="ANH81566.1"/>
    </source>
</evidence>
<dbReference type="SUPFAM" id="SSF56219">
    <property type="entry name" value="DNase I-like"/>
    <property type="match status" value="1"/>
</dbReference>
<keyword evidence="2" id="KW-1185">Reference proteome</keyword>
<dbReference type="RefSeq" id="WP_067756108.1">
    <property type="nucleotide sequence ID" value="NZ_CP015772.1"/>
</dbReference>
<reference evidence="1 2" key="1">
    <citation type="submission" date="2016-05" db="EMBL/GenBank/DDBJ databases">
        <title>Niabella ginsenosidivorans BS26 whole genome sequencing.</title>
        <authorList>
            <person name="Im W.T."/>
            <person name="Siddiqi M.Z."/>
        </authorList>
    </citation>
    <scope>NUCLEOTIDE SEQUENCE [LARGE SCALE GENOMIC DNA]</scope>
    <source>
        <strain evidence="1 2">BS26</strain>
    </source>
</reference>
<organism evidence="1 2">
    <name type="scientific">Niabella ginsenosidivorans</name>
    <dbReference type="NCBI Taxonomy" id="1176587"/>
    <lineage>
        <taxon>Bacteria</taxon>
        <taxon>Pseudomonadati</taxon>
        <taxon>Bacteroidota</taxon>
        <taxon>Chitinophagia</taxon>
        <taxon>Chitinophagales</taxon>
        <taxon>Chitinophagaceae</taxon>
        <taxon>Niabella</taxon>
    </lineage>
</organism>
<keyword evidence="1" id="KW-0255">Endonuclease</keyword>
<dbReference type="KEGG" id="nia:A8C56_11800"/>
<dbReference type="InterPro" id="IPR036691">
    <property type="entry name" value="Endo/exonu/phosph_ase_sf"/>
</dbReference>
<gene>
    <name evidence="1" type="ORF">A8C56_11800</name>
</gene>
<accession>A0A1A9I1R3</accession>
<dbReference type="OrthoDB" id="5500612at2"/>
<evidence type="ECO:0000313" key="2">
    <source>
        <dbReference type="Proteomes" id="UP000077667"/>
    </source>
</evidence>
<dbReference type="GO" id="GO:0004519">
    <property type="term" value="F:endonuclease activity"/>
    <property type="evidence" value="ECO:0007669"/>
    <property type="project" value="UniProtKB-KW"/>
</dbReference>
<dbReference type="GO" id="GO:0004527">
    <property type="term" value="F:exonuclease activity"/>
    <property type="evidence" value="ECO:0007669"/>
    <property type="project" value="UniProtKB-KW"/>
</dbReference>
<dbReference type="EMBL" id="CP015772">
    <property type="protein sequence ID" value="ANH81566.1"/>
    <property type="molecule type" value="Genomic_DNA"/>
</dbReference>
<proteinExistence type="predicted"/>
<keyword evidence="1" id="KW-0378">Hydrolase</keyword>
<dbReference type="Gene3D" id="3.60.10.10">
    <property type="entry name" value="Endonuclease/exonuclease/phosphatase"/>
    <property type="match status" value="1"/>
</dbReference>
<dbReference type="STRING" id="1176587.A8C56_11800"/>
<keyword evidence="1" id="KW-0540">Nuclease</keyword>
<keyword evidence="1" id="KW-0269">Exonuclease</keyword>
<name>A0A1A9I1R3_9BACT</name>
<dbReference type="AlphaFoldDB" id="A0A1A9I1R3"/>
<protein>
    <submittedName>
        <fullName evidence="1">Endonuclease/exonuclease/phosphatase</fullName>
    </submittedName>
</protein>